<dbReference type="AlphaFoldDB" id="A0A0D2C2T2"/>
<gene>
    <name evidence="3" type="ORF">PV07_08664</name>
</gene>
<feature type="compositionally biased region" description="Low complexity" evidence="1">
    <location>
        <begin position="150"/>
        <end position="160"/>
    </location>
</feature>
<dbReference type="Proteomes" id="UP000054466">
    <property type="component" value="Unassembled WGS sequence"/>
</dbReference>
<dbReference type="RefSeq" id="XP_016245714.1">
    <property type="nucleotide sequence ID" value="XM_016395858.1"/>
</dbReference>
<keyword evidence="2" id="KW-1133">Transmembrane helix</keyword>
<name>A0A0D2C2T2_9EURO</name>
<accession>A0A0D2C2T2</accession>
<evidence type="ECO:0000313" key="4">
    <source>
        <dbReference type="Proteomes" id="UP000054466"/>
    </source>
</evidence>
<keyword evidence="2" id="KW-0812">Transmembrane</keyword>
<feature type="region of interest" description="Disordered" evidence="1">
    <location>
        <begin position="129"/>
        <end position="185"/>
    </location>
</feature>
<dbReference type="VEuPathDB" id="FungiDB:PV07_08664"/>
<proteinExistence type="predicted"/>
<keyword evidence="2" id="KW-0472">Membrane</keyword>
<dbReference type="EMBL" id="KN847044">
    <property type="protein sequence ID" value="KIW25498.1"/>
    <property type="molecule type" value="Genomic_DNA"/>
</dbReference>
<sequence length="215" mass="23539">MTRPPKLLGQPTPEPDLFEKIDGYAGVRRQYSVSVTTGVWMSATGIPYVASIFHLGFRVRCDTSISPRPEIPWDTCLAIWVLGMLEAGASPMLMVAVGSFDKKNEQALRTAVWFGLALLLSSRLSSTTAAWSPGNNTCSSPRVKQASIASPSSELSLPSSPEQPPPLQRQYSPIPGFNNDTQSNFTQNGHVNAAYIHHQRESGVFPKWFMPTPYG</sequence>
<keyword evidence="4" id="KW-1185">Reference proteome</keyword>
<dbReference type="GeneID" id="27347858"/>
<feature type="transmembrane region" description="Helical" evidence="2">
    <location>
        <begin position="77"/>
        <end position="100"/>
    </location>
</feature>
<evidence type="ECO:0000256" key="1">
    <source>
        <dbReference type="SAM" id="MobiDB-lite"/>
    </source>
</evidence>
<evidence type="ECO:0000256" key="2">
    <source>
        <dbReference type="SAM" id="Phobius"/>
    </source>
</evidence>
<protein>
    <submittedName>
        <fullName evidence="3">Uncharacterized protein</fullName>
    </submittedName>
</protein>
<organism evidence="3 4">
    <name type="scientific">Cladophialophora immunda</name>
    <dbReference type="NCBI Taxonomy" id="569365"/>
    <lineage>
        <taxon>Eukaryota</taxon>
        <taxon>Fungi</taxon>
        <taxon>Dikarya</taxon>
        <taxon>Ascomycota</taxon>
        <taxon>Pezizomycotina</taxon>
        <taxon>Eurotiomycetes</taxon>
        <taxon>Chaetothyriomycetidae</taxon>
        <taxon>Chaetothyriales</taxon>
        <taxon>Herpotrichiellaceae</taxon>
        <taxon>Cladophialophora</taxon>
    </lineage>
</organism>
<feature type="compositionally biased region" description="Polar residues" evidence="1">
    <location>
        <begin position="133"/>
        <end position="142"/>
    </location>
</feature>
<evidence type="ECO:0000313" key="3">
    <source>
        <dbReference type="EMBL" id="KIW25498.1"/>
    </source>
</evidence>
<dbReference type="OrthoDB" id="4156398at2759"/>
<reference evidence="3 4" key="1">
    <citation type="submission" date="2015-01" db="EMBL/GenBank/DDBJ databases">
        <title>The Genome Sequence of Cladophialophora immunda CBS83496.</title>
        <authorList>
            <consortium name="The Broad Institute Genomics Platform"/>
            <person name="Cuomo C."/>
            <person name="de Hoog S."/>
            <person name="Gorbushina A."/>
            <person name="Stielow B."/>
            <person name="Teixiera M."/>
            <person name="Abouelleil A."/>
            <person name="Chapman S.B."/>
            <person name="Priest M."/>
            <person name="Young S.K."/>
            <person name="Wortman J."/>
            <person name="Nusbaum C."/>
            <person name="Birren B."/>
        </authorList>
    </citation>
    <scope>NUCLEOTIDE SEQUENCE [LARGE SCALE GENOMIC DNA]</scope>
    <source>
        <strain evidence="3 4">CBS 83496</strain>
    </source>
</reference>
<feature type="transmembrane region" description="Helical" evidence="2">
    <location>
        <begin position="38"/>
        <end position="57"/>
    </location>
</feature>
<dbReference type="HOGENOM" id="CLU_1283135_0_0_1"/>